<keyword evidence="4" id="KW-1185">Reference proteome</keyword>
<feature type="chain" id="PRO_5001771893" evidence="2">
    <location>
        <begin position="24"/>
        <end position="475"/>
    </location>
</feature>
<accession>A0A084B9X7</accession>
<gene>
    <name evidence="3" type="ORF">S7711_11466</name>
</gene>
<evidence type="ECO:0000313" key="4">
    <source>
        <dbReference type="Proteomes" id="UP000028045"/>
    </source>
</evidence>
<reference evidence="3 4" key="1">
    <citation type="journal article" date="2014" name="BMC Genomics">
        <title>Comparative genome sequencing reveals chemotype-specific gene clusters in the toxigenic black mold Stachybotrys.</title>
        <authorList>
            <person name="Semeiks J."/>
            <person name="Borek D."/>
            <person name="Otwinowski Z."/>
            <person name="Grishin N.V."/>
        </authorList>
    </citation>
    <scope>NUCLEOTIDE SEQUENCE [LARGE SCALE GENOMIC DNA]</scope>
    <source>
        <strain evidence="4">CBS 109288 / IBT 7711</strain>
    </source>
</reference>
<dbReference type="Proteomes" id="UP000028045">
    <property type="component" value="Unassembled WGS sequence"/>
</dbReference>
<dbReference type="EMBL" id="KL647624">
    <property type="protein sequence ID" value="KEY74356.1"/>
    <property type="molecule type" value="Genomic_DNA"/>
</dbReference>
<dbReference type="AlphaFoldDB" id="A0A084B9X7"/>
<proteinExistence type="predicted"/>
<dbReference type="OrthoDB" id="1896086at2759"/>
<name>A0A084B9X7_STACB</name>
<feature type="region of interest" description="Disordered" evidence="1">
    <location>
        <begin position="22"/>
        <end position="89"/>
    </location>
</feature>
<keyword evidence="2" id="KW-0732">Signal</keyword>
<organism evidence="3 4">
    <name type="scientific">Stachybotrys chartarum (strain CBS 109288 / IBT 7711)</name>
    <name type="common">Toxic black mold</name>
    <name type="synonym">Stilbospora chartarum</name>
    <dbReference type="NCBI Taxonomy" id="1280523"/>
    <lineage>
        <taxon>Eukaryota</taxon>
        <taxon>Fungi</taxon>
        <taxon>Dikarya</taxon>
        <taxon>Ascomycota</taxon>
        <taxon>Pezizomycotina</taxon>
        <taxon>Sordariomycetes</taxon>
        <taxon>Hypocreomycetidae</taxon>
        <taxon>Hypocreales</taxon>
        <taxon>Stachybotryaceae</taxon>
        <taxon>Stachybotrys</taxon>
    </lineage>
</organism>
<protein>
    <submittedName>
        <fullName evidence="3">Uncharacterized protein</fullName>
    </submittedName>
</protein>
<evidence type="ECO:0000313" key="3">
    <source>
        <dbReference type="EMBL" id="KEY74356.1"/>
    </source>
</evidence>
<evidence type="ECO:0000256" key="1">
    <source>
        <dbReference type="SAM" id="MobiDB-lite"/>
    </source>
</evidence>
<evidence type="ECO:0000256" key="2">
    <source>
        <dbReference type="SAM" id="SignalP"/>
    </source>
</evidence>
<feature type="compositionally biased region" description="Polar residues" evidence="1">
    <location>
        <begin position="60"/>
        <end position="80"/>
    </location>
</feature>
<feature type="signal peptide" evidence="2">
    <location>
        <begin position="1"/>
        <end position="23"/>
    </location>
</feature>
<sequence length="475" mass="52635">MYNPAFLFFLIALHSGLLSGVSGAPAPAPTESPENPFSDPANGSPENPFTDPATPESDSHSVQSWERWTNSFPGSDTSDPNPLGPKAPGFGVEFESGAVLFQYIENSQGTYNGYNNRKGTPIDGGIGSNNKWMFTGDTTMNDWDGRRGSLTGEFIISGKDMMLGAGMAALAAREMTAHWKEKKYWTKSGQTVQIVGDPQNPSPEMDDWSVLVAPENPLWGAQVTVAMPLAAIDHLFELSKTFGSSNKLLSAHGLKRSRMVWVSEAFFENFPATFPEGNRLDKTDKELRGFLSLLLSYTKNAHATRPNESAKTLTPIMPRTSLNSVYEKINEKLNGADLLKVLEHLACYKWVEVAEGDSTKFMVELDSDWCDGTTPKENWMRTQEFKTDPEDPLTVEDWLRNMSNGCTDLLAMADVVDVGQIGAFGDKFEWVFATQEEAPLFEFRDLNGPFTESFESWVVEAEEAVLELHEIYKKG</sequence>
<dbReference type="HOGENOM" id="CLU_608458_0_0_1"/>